<evidence type="ECO:0000256" key="1">
    <source>
        <dbReference type="ARBA" id="ARBA00023015"/>
    </source>
</evidence>
<sequence>MKTATMRSACPISCTLDVLGDKWSLLIMRDLLLFGTNSFGEFLLSDEKIARNILADRLEVLVKEAFIVKEVSPDNKSKFLYYPTKKGVDLVPMLLQLAAWSQKHNPSCKPKKEVAAYTDSKGKAMRDLKKRIRQ</sequence>
<proteinExistence type="predicted"/>
<dbReference type="Pfam" id="PF01638">
    <property type="entry name" value="HxlR"/>
    <property type="match status" value="1"/>
</dbReference>
<feature type="domain" description="HTH hxlR-type" evidence="5">
    <location>
        <begin position="10"/>
        <end position="109"/>
    </location>
</feature>
<accession>A0A5M6CDL8</accession>
<keyword evidence="2" id="KW-0238">DNA-binding</keyword>
<evidence type="ECO:0000256" key="2">
    <source>
        <dbReference type="ARBA" id="ARBA00023125"/>
    </source>
</evidence>
<comment type="caution">
    <text evidence="6">The sequence shown here is derived from an EMBL/GenBank/DDBJ whole genome shotgun (WGS) entry which is preliminary data.</text>
</comment>
<dbReference type="PANTHER" id="PTHR33204">
    <property type="entry name" value="TRANSCRIPTIONAL REGULATOR, MARR FAMILY"/>
    <property type="match status" value="1"/>
</dbReference>
<dbReference type="PANTHER" id="PTHR33204:SF18">
    <property type="entry name" value="TRANSCRIPTIONAL REGULATORY PROTEIN"/>
    <property type="match status" value="1"/>
</dbReference>
<dbReference type="PROSITE" id="PS51118">
    <property type="entry name" value="HTH_HXLR"/>
    <property type="match status" value="1"/>
</dbReference>
<dbReference type="Gene3D" id="1.10.10.10">
    <property type="entry name" value="Winged helix-like DNA-binding domain superfamily/Winged helix DNA-binding domain"/>
    <property type="match status" value="1"/>
</dbReference>
<dbReference type="InterPro" id="IPR036390">
    <property type="entry name" value="WH_DNA-bd_sf"/>
</dbReference>
<name>A0A5M6CDL8_9BACT</name>
<keyword evidence="3" id="KW-0804">Transcription</keyword>
<dbReference type="InterPro" id="IPR036388">
    <property type="entry name" value="WH-like_DNA-bd_sf"/>
</dbReference>
<dbReference type="AlphaFoldDB" id="A0A5M6CDL8"/>
<dbReference type="InterPro" id="IPR002577">
    <property type="entry name" value="HTH_HxlR"/>
</dbReference>
<feature type="region of interest" description="Disordered" evidence="4">
    <location>
        <begin position="111"/>
        <end position="134"/>
    </location>
</feature>
<dbReference type="GO" id="GO:0003677">
    <property type="term" value="F:DNA binding"/>
    <property type="evidence" value="ECO:0007669"/>
    <property type="project" value="UniProtKB-KW"/>
</dbReference>
<reference evidence="6 7" key="1">
    <citation type="submission" date="2019-09" db="EMBL/GenBank/DDBJ databases">
        <title>Genome sequence and assembly of Taibaiella sp.</title>
        <authorList>
            <person name="Chhetri G."/>
        </authorList>
    </citation>
    <scope>NUCLEOTIDE SEQUENCE [LARGE SCALE GENOMIC DNA]</scope>
    <source>
        <strain evidence="6 7">KVB11</strain>
    </source>
</reference>
<evidence type="ECO:0000259" key="5">
    <source>
        <dbReference type="PROSITE" id="PS51118"/>
    </source>
</evidence>
<evidence type="ECO:0000256" key="3">
    <source>
        <dbReference type="ARBA" id="ARBA00023163"/>
    </source>
</evidence>
<evidence type="ECO:0000256" key="4">
    <source>
        <dbReference type="SAM" id="MobiDB-lite"/>
    </source>
</evidence>
<organism evidence="6 7">
    <name type="scientific">Taibaiella lutea</name>
    <dbReference type="NCBI Taxonomy" id="2608001"/>
    <lineage>
        <taxon>Bacteria</taxon>
        <taxon>Pseudomonadati</taxon>
        <taxon>Bacteroidota</taxon>
        <taxon>Chitinophagia</taxon>
        <taxon>Chitinophagales</taxon>
        <taxon>Chitinophagaceae</taxon>
        <taxon>Taibaiella</taxon>
    </lineage>
</organism>
<gene>
    <name evidence="6" type="ORF">F0919_17360</name>
</gene>
<keyword evidence="1" id="KW-0805">Transcription regulation</keyword>
<dbReference type="EMBL" id="VWSH01000004">
    <property type="protein sequence ID" value="KAA5532550.1"/>
    <property type="molecule type" value="Genomic_DNA"/>
</dbReference>
<dbReference type="Proteomes" id="UP000323632">
    <property type="component" value="Unassembled WGS sequence"/>
</dbReference>
<evidence type="ECO:0000313" key="7">
    <source>
        <dbReference type="Proteomes" id="UP000323632"/>
    </source>
</evidence>
<dbReference type="SUPFAM" id="SSF46785">
    <property type="entry name" value="Winged helix' DNA-binding domain"/>
    <property type="match status" value="1"/>
</dbReference>
<feature type="compositionally biased region" description="Basic and acidic residues" evidence="4">
    <location>
        <begin position="111"/>
        <end position="127"/>
    </location>
</feature>
<protein>
    <submittedName>
        <fullName evidence="6">Helix-turn-helix transcriptional regulator</fullName>
    </submittedName>
</protein>
<evidence type="ECO:0000313" key="6">
    <source>
        <dbReference type="EMBL" id="KAA5532550.1"/>
    </source>
</evidence>
<keyword evidence="7" id="KW-1185">Reference proteome</keyword>